<dbReference type="RefSeq" id="WP_282588329.1">
    <property type="nucleotide sequence ID" value="NZ_JAMOIM010000036.1"/>
</dbReference>
<proteinExistence type="predicted"/>
<sequence length="131" mass="14272">MTLTKAQSDISRRRDVFSADLVQGARADRIRQLNDRLRCQGDGGRVMITAGVAALPAAVQASIFAAIRSFAAFDGANDPFDEHDFGVVRTDATCACWKIDYYDRTLTAYSPDPAIPAVTIRVLTIMLGAEF</sequence>
<gene>
    <name evidence="1" type="ORF">M8523_28790</name>
</gene>
<reference evidence="1" key="1">
    <citation type="submission" date="2022-05" db="EMBL/GenBank/DDBJ databases">
        <authorList>
            <person name="Pankratov T."/>
        </authorList>
    </citation>
    <scope>NUCLEOTIDE SEQUENCE</scope>
    <source>
        <strain evidence="1">BP6-180914</strain>
    </source>
</reference>
<dbReference type="Pfam" id="PF12599">
    <property type="entry name" value="DUF3768"/>
    <property type="match status" value="1"/>
</dbReference>
<accession>A0AA41Z0H8</accession>
<evidence type="ECO:0000313" key="1">
    <source>
        <dbReference type="EMBL" id="MCW6511954.1"/>
    </source>
</evidence>
<dbReference type="EMBL" id="JAMOIM010000036">
    <property type="protein sequence ID" value="MCW6511954.1"/>
    <property type="molecule type" value="Genomic_DNA"/>
</dbReference>
<comment type="caution">
    <text evidence="1">The sequence shown here is derived from an EMBL/GenBank/DDBJ whole genome shotgun (WGS) entry which is preliminary data.</text>
</comment>
<dbReference type="Proteomes" id="UP001165667">
    <property type="component" value="Unassembled WGS sequence"/>
</dbReference>
<dbReference type="InterPro" id="IPR022243">
    <property type="entry name" value="DUF3768"/>
</dbReference>
<organism evidence="1 2">
    <name type="scientific">Lichenifustis flavocetrariae</name>
    <dbReference type="NCBI Taxonomy" id="2949735"/>
    <lineage>
        <taxon>Bacteria</taxon>
        <taxon>Pseudomonadati</taxon>
        <taxon>Pseudomonadota</taxon>
        <taxon>Alphaproteobacteria</taxon>
        <taxon>Hyphomicrobiales</taxon>
        <taxon>Lichenihabitantaceae</taxon>
        <taxon>Lichenifustis</taxon>
    </lineage>
</organism>
<dbReference type="AlphaFoldDB" id="A0AA41Z0H8"/>
<name>A0AA41Z0H8_9HYPH</name>
<evidence type="ECO:0000313" key="2">
    <source>
        <dbReference type="Proteomes" id="UP001165667"/>
    </source>
</evidence>
<keyword evidence="2" id="KW-1185">Reference proteome</keyword>
<protein>
    <submittedName>
        <fullName evidence="1">DUF3768 domain-containing protein</fullName>
    </submittedName>
</protein>